<sequence>MLIGRKRTDTQNLFHRGNTNIDTMEHNTASIDYTEVKRQANDELKGMHLKIQLYRSCCKFFNLSLLTYYVGPDATPMPGVPPSGPAGIPGQLHSPVNVCPVAGHGRDPILGTSTAEITEWQ</sequence>
<accession>A0ABQ7TZH5</accession>
<dbReference type="EMBL" id="JAIVGD010000026">
    <property type="protein sequence ID" value="KAH0740124.1"/>
    <property type="molecule type" value="Genomic_DNA"/>
</dbReference>
<protein>
    <submittedName>
        <fullName evidence="1">Uncharacterized protein</fullName>
    </submittedName>
</protein>
<comment type="caution">
    <text evidence="1">The sequence shown here is derived from an EMBL/GenBank/DDBJ whole genome shotgun (WGS) entry which is preliminary data.</text>
</comment>
<keyword evidence="2" id="KW-1185">Reference proteome</keyword>
<organism evidence="1 2">
    <name type="scientific">Solanum tuberosum</name>
    <name type="common">Potato</name>
    <dbReference type="NCBI Taxonomy" id="4113"/>
    <lineage>
        <taxon>Eukaryota</taxon>
        <taxon>Viridiplantae</taxon>
        <taxon>Streptophyta</taxon>
        <taxon>Embryophyta</taxon>
        <taxon>Tracheophyta</taxon>
        <taxon>Spermatophyta</taxon>
        <taxon>Magnoliopsida</taxon>
        <taxon>eudicotyledons</taxon>
        <taxon>Gunneridae</taxon>
        <taxon>Pentapetalae</taxon>
        <taxon>asterids</taxon>
        <taxon>lamiids</taxon>
        <taxon>Solanales</taxon>
        <taxon>Solanaceae</taxon>
        <taxon>Solanoideae</taxon>
        <taxon>Solaneae</taxon>
        <taxon>Solanum</taxon>
    </lineage>
</organism>
<name>A0ABQ7TZH5_SOLTU</name>
<evidence type="ECO:0000313" key="1">
    <source>
        <dbReference type="EMBL" id="KAH0740124.1"/>
    </source>
</evidence>
<proteinExistence type="predicted"/>
<reference evidence="1 2" key="1">
    <citation type="journal article" date="2021" name="bioRxiv">
        <title>Chromosome-scale and haplotype-resolved genome assembly of a tetraploid potato cultivar.</title>
        <authorList>
            <person name="Sun H."/>
            <person name="Jiao W.-B."/>
            <person name="Krause K."/>
            <person name="Campoy J.A."/>
            <person name="Goel M."/>
            <person name="Folz-Donahue K."/>
            <person name="Kukat C."/>
            <person name="Huettel B."/>
            <person name="Schneeberger K."/>
        </authorList>
    </citation>
    <scope>NUCLEOTIDE SEQUENCE [LARGE SCALE GENOMIC DNA]</scope>
    <source>
        <strain evidence="1">SolTubOtavaFocal</strain>
        <tissue evidence="1">Leaves</tissue>
    </source>
</reference>
<evidence type="ECO:0000313" key="2">
    <source>
        <dbReference type="Proteomes" id="UP000826656"/>
    </source>
</evidence>
<dbReference type="Proteomes" id="UP000826656">
    <property type="component" value="Unassembled WGS sequence"/>
</dbReference>
<gene>
    <name evidence="1" type="ORF">KY290_033167</name>
</gene>